<dbReference type="PANTHER" id="PTHR43700">
    <property type="entry name" value="PHOSPHORIBOSYLAMINOIMIDAZOLE-SUCCINOCARBOXAMIDE SYNTHASE"/>
    <property type="match status" value="1"/>
</dbReference>
<dbReference type="FunFam" id="3.30.200.20:FF:000199">
    <property type="entry name" value="Phosphoribosylaminoimidazole-succinocarboxamide synthase"/>
    <property type="match status" value="1"/>
</dbReference>
<evidence type="ECO:0000256" key="2">
    <source>
        <dbReference type="ARBA" id="ARBA00010190"/>
    </source>
</evidence>
<gene>
    <name evidence="11" type="primary">purC</name>
    <name evidence="13" type="ORF">SAMN02746019_00016610</name>
</gene>
<dbReference type="Gene3D" id="3.30.470.20">
    <property type="entry name" value="ATP-grasp fold, B domain"/>
    <property type="match status" value="1"/>
</dbReference>
<reference evidence="14" key="1">
    <citation type="submission" date="2017-06" db="EMBL/GenBank/DDBJ databases">
        <authorList>
            <person name="Varghese N."/>
            <person name="Submissions S."/>
        </authorList>
    </citation>
    <scope>NUCLEOTIDE SEQUENCE [LARGE SCALE GENOMIC DNA]</scope>
    <source>
        <strain evidence="14">JAD2</strain>
    </source>
</reference>
<sequence>MSVSDVLLQEAMAQAVSAVELPELGTRRAGKVRDIYEVGDRLILIATDRISAFDRVLGVIPFKGQVLNQLSAWWFERTRDLIPNHLLAVPDPNVMVVRRAQPLPVEVVVRGYITGVTRTSLWTLYAQGERRPYGIPLPEGLRKNDPLPHPILTPTTKAPSGAHDEVLTRDEILRRGLVPADLWERIEAIALTLFARGQEVARQAGLILVDTKYEFGLIDGELVLIDELHTPDSSRYWLAESYRPGQEPESMDKEFVRAWFAARGYRGDGEPPQMPAELIREAAARYIAVYERLTGEPFRPGEQPAVERIRGNVRAFLNIFG</sequence>
<proteinExistence type="inferred from homology"/>
<dbReference type="GO" id="GO:0005524">
    <property type="term" value="F:ATP binding"/>
    <property type="evidence" value="ECO:0007669"/>
    <property type="project" value="UniProtKB-KW"/>
</dbReference>
<dbReference type="NCBIfam" id="NF009251">
    <property type="entry name" value="PRK12607.1"/>
    <property type="match status" value="1"/>
</dbReference>
<comment type="pathway">
    <text evidence="1 11">Purine metabolism; IMP biosynthesis via de novo pathway; 5-amino-1-(5-phospho-D-ribosyl)imidazole-4-carboxamide from 5-amino-1-(5-phospho-D-ribosyl)imidazole-4-carboxylate: step 1/2.</text>
</comment>
<evidence type="ECO:0000313" key="13">
    <source>
        <dbReference type="EMBL" id="SNB72822.1"/>
    </source>
</evidence>
<protein>
    <recommendedName>
        <fullName evidence="4 11">Phosphoribosylaminoimidazole-succinocarboxamide synthase</fullName>
        <ecNumber evidence="3 11">6.3.2.6</ecNumber>
    </recommendedName>
    <alternativeName>
        <fullName evidence="9 11">SAICAR synthetase</fullName>
    </alternativeName>
</protein>
<dbReference type="InterPro" id="IPR018236">
    <property type="entry name" value="SAICAR_synthetase_CS"/>
</dbReference>
<keyword evidence="8 11" id="KW-0067">ATP-binding</keyword>
<dbReference type="Gene3D" id="3.30.200.20">
    <property type="entry name" value="Phosphorylase Kinase, domain 1"/>
    <property type="match status" value="1"/>
</dbReference>
<dbReference type="UniPathway" id="UPA00074">
    <property type="reaction ID" value="UER00131"/>
</dbReference>
<keyword evidence="7 11" id="KW-0658">Purine biosynthesis</keyword>
<dbReference type="NCBIfam" id="NF010568">
    <property type="entry name" value="PRK13961.1"/>
    <property type="match status" value="1"/>
</dbReference>
<comment type="similarity">
    <text evidence="2 11">Belongs to the SAICAR synthetase family.</text>
</comment>
<evidence type="ECO:0000256" key="6">
    <source>
        <dbReference type="ARBA" id="ARBA00022741"/>
    </source>
</evidence>
<keyword evidence="5 11" id="KW-0436">Ligase</keyword>
<evidence type="ECO:0000259" key="12">
    <source>
        <dbReference type="Pfam" id="PF01259"/>
    </source>
</evidence>
<evidence type="ECO:0000256" key="4">
    <source>
        <dbReference type="ARBA" id="ARBA00016460"/>
    </source>
</evidence>
<dbReference type="GO" id="GO:0006189">
    <property type="term" value="P:'de novo' IMP biosynthetic process"/>
    <property type="evidence" value="ECO:0007669"/>
    <property type="project" value="UniProtKB-UniRule"/>
</dbReference>
<evidence type="ECO:0000256" key="10">
    <source>
        <dbReference type="ARBA" id="ARBA00048475"/>
    </source>
</evidence>
<dbReference type="GO" id="GO:0005737">
    <property type="term" value="C:cytoplasm"/>
    <property type="evidence" value="ECO:0007669"/>
    <property type="project" value="TreeGrafter"/>
</dbReference>
<dbReference type="AlphaFoldDB" id="A0A212RK43"/>
<dbReference type="EC" id="6.3.2.6" evidence="3 11"/>
<dbReference type="PANTHER" id="PTHR43700:SF1">
    <property type="entry name" value="PHOSPHORIBOSYLAMINOIMIDAZOLE-SUCCINOCARBOXAMIDE SYNTHASE"/>
    <property type="match status" value="1"/>
</dbReference>
<name>A0A212RK43_9CHLR</name>
<evidence type="ECO:0000256" key="9">
    <source>
        <dbReference type="ARBA" id="ARBA00030409"/>
    </source>
</evidence>
<organism evidence="13 14">
    <name type="scientific">Thermoflexus hugenholtzii JAD2</name>
    <dbReference type="NCBI Taxonomy" id="877466"/>
    <lineage>
        <taxon>Bacteria</taxon>
        <taxon>Bacillati</taxon>
        <taxon>Chloroflexota</taxon>
        <taxon>Thermoflexia</taxon>
        <taxon>Thermoflexales</taxon>
        <taxon>Thermoflexaceae</taxon>
        <taxon>Thermoflexus</taxon>
    </lineage>
</organism>
<evidence type="ECO:0000256" key="11">
    <source>
        <dbReference type="HAMAP-Rule" id="MF_00137"/>
    </source>
</evidence>
<dbReference type="FunCoup" id="A0A212RK43">
    <property type="interactions" value="398"/>
</dbReference>
<evidence type="ECO:0000256" key="5">
    <source>
        <dbReference type="ARBA" id="ARBA00022598"/>
    </source>
</evidence>
<dbReference type="Pfam" id="PF01259">
    <property type="entry name" value="SAICAR_synt"/>
    <property type="match status" value="1"/>
</dbReference>
<comment type="catalytic activity">
    <reaction evidence="10 11">
        <text>5-amino-1-(5-phospho-D-ribosyl)imidazole-4-carboxylate + L-aspartate + ATP = (2S)-2-[5-amino-1-(5-phospho-beta-D-ribosyl)imidazole-4-carboxamido]succinate + ADP + phosphate + 2 H(+)</text>
        <dbReference type="Rhea" id="RHEA:22628"/>
        <dbReference type="ChEBI" id="CHEBI:15378"/>
        <dbReference type="ChEBI" id="CHEBI:29991"/>
        <dbReference type="ChEBI" id="CHEBI:30616"/>
        <dbReference type="ChEBI" id="CHEBI:43474"/>
        <dbReference type="ChEBI" id="CHEBI:58443"/>
        <dbReference type="ChEBI" id="CHEBI:77657"/>
        <dbReference type="ChEBI" id="CHEBI:456216"/>
        <dbReference type="EC" id="6.3.2.6"/>
    </reaction>
</comment>
<keyword evidence="14" id="KW-1185">Reference proteome</keyword>
<dbReference type="EMBL" id="FYEK01000066">
    <property type="protein sequence ID" value="SNB72822.1"/>
    <property type="molecule type" value="Genomic_DNA"/>
</dbReference>
<dbReference type="CDD" id="cd01414">
    <property type="entry name" value="SAICAR_synt_Sc"/>
    <property type="match status" value="1"/>
</dbReference>
<keyword evidence="6 11" id="KW-0547">Nucleotide-binding</keyword>
<dbReference type="PROSITE" id="PS01058">
    <property type="entry name" value="SAICAR_SYNTHETASE_2"/>
    <property type="match status" value="1"/>
</dbReference>
<evidence type="ECO:0000256" key="7">
    <source>
        <dbReference type="ARBA" id="ARBA00022755"/>
    </source>
</evidence>
<evidence type="ECO:0000313" key="14">
    <source>
        <dbReference type="Proteomes" id="UP000197025"/>
    </source>
</evidence>
<dbReference type="HAMAP" id="MF_00137">
    <property type="entry name" value="SAICAR_synth"/>
    <property type="match status" value="1"/>
</dbReference>
<dbReference type="Proteomes" id="UP000197025">
    <property type="component" value="Unassembled WGS sequence"/>
</dbReference>
<dbReference type="InterPro" id="IPR028923">
    <property type="entry name" value="SAICAR_synt/ADE2_N"/>
</dbReference>
<evidence type="ECO:0000256" key="1">
    <source>
        <dbReference type="ARBA" id="ARBA00004672"/>
    </source>
</evidence>
<dbReference type="SUPFAM" id="SSF56104">
    <property type="entry name" value="SAICAR synthase-like"/>
    <property type="match status" value="1"/>
</dbReference>
<feature type="domain" description="SAICAR synthetase/ADE2 N-terminal" evidence="12">
    <location>
        <begin position="29"/>
        <end position="263"/>
    </location>
</feature>
<dbReference type="GO" id="GO:0004639">
    <property type="term" value="F:phosphoribosylaminoimidazolesuccinocarboxamide synthase activity"/>
    <property type="evidence" value="ECO:0007669"/>
    <property type="project" value="UniProtKB-UniRule"/>
</dbReference>
<dbReference type="InParanoid" id="A0A212RK43"/>
<evidence type="ECO:0000256" key="8">
    <source>
        <dbReference type="ARBA" id="ARBA00022840"/>
    </source>
</evidence>
<evidence type="ECO:0000256" key="3">
    <source>
        <dbReference type="ARBA" id="ARBA00012217"/>
    </source>
</evidence>
<accession>A0A212RK43</accession>